<name>A0AC35TYQ8_9BILA</name>
<proteinExistence type="predicted"/>
<dbReference type="WBParaSite" id="RSKR_0000526000.1">
    <property type="protein sequence ID" value="RSKR_0000526000.1"/>
    <property type="gene ID" value="RSKR_0000526000"/>
</dbReference>
<protein>
    <submittedName>
        <fullName evidence="2">PIPK domain-containing protein</fullName>
    </submittedName>
</protein>
<organism evidence="1 2">
    <name type="scientific">Rhabditophanes sp. KR3021</name>
    <dbReference type="NCBI Taxonomy" id="114890"/>
    <lineage>
        <taxon>Eukaryota</taxon>
        <taxon>Metazoa</taxon>
        <taxon>Ecdysozoa</taxon>
        <taxon>Nematoda</taxon>
        <taxon>Chromadorea</taxon>
        <taxon>Rhabditida</taxon>
        <taxon>Tylenchina</taxon>
        <taxon>Panagrolaimomorpha</taxon>
        <taxon>Strongyloidoidea</taxon>
        <taxon>Alloionematidae</taxon>
        <taxon>Rhabditophanes</taxon>
    </lineage>
</organism>
<evidence type="ECO:0000313" key="1">
    <source>
        <dbReference type="Proteomes" id="UP000095286"/>
    </source>
</evidence>
<sequence>MNTKCSQTLFQKQCPCIKLLVTNIKRLWQLRSGVDSLSGFDEIENLEAKWCDIFVRFILEHVHCEGNACVSKGDDMIWYVPMTNRVCGGKEGTSVDASHLQVFRKQSKNKPTPGCSEVNWEETVCLNILMQFVDFYVSSAVCTKTHPNNLQIQRKNCQRVYPSPSRRRMDEKGECEEITYPRIYFAIDNFEQVFSDIIVNPNECVCVELLARSRYREKETVIFLGSIRYEILKQTFENKASKGWGWAQKLMNSGKKRHEFVRMRGPHKKGFAEMAVTRIASCGFETPMSEYGYDMRNNYFETDRNSDRRMSDTNLFSRMMTKRNAATPTPASTSTSFFGSLSNRAKRWTSESNNLNNGLEDDSRQMHEDVNNIGSLSKLWSVKGIKQTVDWLQKPEEEMPLNAFLTFVTLEWNHILEDLLSDTPKKPILTFDFDGFYQTPPLG</sequence>
<dbReference type="Proteomes" id="UP000095286">
    <property type="component" value="Unplaced"/>
</dbReference>
<reference evidence="2" key="1">
    <citation type="submission" date="2016-11" db="UniProtKB">
        <authorList>
            <consortium name="WormBaseParasite"/>
        </authorList>
    </citation>
    <scope>IDENTIFICATION</scope>
    <source>
        <strain evidence="2">KR3021</strain>
    </source>
</reference>
<accession>A0AC35TYQ8</accession>
<evidence type="ECO:0000313" key="2">
    <source>
        <dbReference type="WBParaSite" id="RSKR_0000526000.1"/>
    </source>
</evidence>